<dbReference type="EMBL" id="CP127247">
    <property type="protein sequence ID" value="WIY27411.1"/>
    <property type="molecule type" value="Genomic_DNA"/>
</dbReference>
<proteinExistence type="predicted"/>
<dbReference type="KEGG" id="ppso:QPJ95_11135"/>
<dbReference type="RefSeq" id="WP_270919413.1">
    <property type="nucleotide sequence ID" value="NZ_CP127247.1"/>
</dbReference>
<accession>A0A9Y2L4A0</accession>
<evidence type="ECO:0000313" key="3">
    <source>
        <dbReference type="Proteomes" id="UP001238334"/>
    </source>
</evidence>
<name>A0A9Y2L4A0_9RHOB</name>
<gene>
    <name evidence="2" type="ORF">QPJ95_11135</name>
</gene>
<reference evidence="2 3" key="1">
    <citation type="submission" date="2023-06" db="EMBL/GenBank/DDBJ databases">
        <title>Parasedimentitalea psychrophila sp. nov., a psychrophilic bacterium isolated from deep-sea sediment.</title>
        <authorList>
            <person name="Li A."/>
        </authorList>
    </citation>
    <scope>NUCLEOTIDE SEQUENCE [LARGE SCALE GENOMIC DNA]</scope>
    <source>
        <strain evidence="2 3">QS115</strain>
    </source>
</reference>
<sequence length="56" mass="6066">MLLNHGIKTAIHFSLGPVAYLNNIWVKAGIHRTTNQGMSPGEKLGLADLSNPQDKP</sequence>
<protein>
    <submittedName>
        <fullName evidence="2">Uncharacterized protein</fullName>
    </submittedName>
</protein>
<dbReference type="AlphaFoldDB" id="A0A9Y2L4A0"/>
<keyword evidence="3" id="KW-1185">Reference proteome</keyword>
<feature type="region of interest" description="Disordered" evidence="1">
    <location>
        <begin position="34"/>
        <end position="56"/>
    </location>
</feature>
<evidence type="ECO:0000256" key="1">
    <source>
        <dbReference type="SAM" id="MobiDB-lite"/>
    </source>
</evidence>
<organism evidence="2 3">
    <name type="scientific">Parasedimentitalea psychrophila</name>
    <dbReference type="NCBI Taxonomy" id="2997337"/>
    <lineage>
        <taxon>Bacteria</taxon>
        <taxon>Pseudomonadati</taxon>
        <taxon>Pseudomonadota</taxon>
        <taxon>Alphaproteobacteria</taxon>
        <taxon>Rhodobacterales</taxon>
        <taxon>Paracoccaceae</taxon>
        <taxon>Parasedimentitalea</taxon>
    </lineage>
</organism>
<dbReference type="Proteomes" id="UP001238334">
    <property type="component" value="Chromosome"/>
</dbReference>
<evidence type="ECO:0000313" key="2">
    <source>
        <dbReference type="EMBL" id="WIY27411.1"/>
    </source>
</evidence>